<feature type="transmembrane region" description="Helical" evidence="1">
    <location>
        <begin position="45"/>
        <end position="67"/>
    </location>
</feature>
<keyword evidence="3" id="KW-1185">Reference proteome</keyword>
<name>A0ABV7YJB3_9ACTN</name>
<accession>A0ABV7YJB3</accession>
<evidence type="ECO:0008006" key="4">
    <source>
        <dbReference type="Google" id="ProtNLM"/>
    </source>
</evidence>
<protein>
    <recommendedName>
        <fullName evidence="4">DUF2178 domain-containing protein</fullName>
    </recommendedName>
</protein>
<dbReference type="EMBL" id="JBHRZH010000026">
    <property type="protein sequence ID" value="MFC3764459.1"/>
    <property type="molecule type" value="Genomic_DNA"/>
</dbReference>
<dbReference type="Proteomes" id="UP001595699">
    <property type="component" value="Unassembled WGS sequence"/>
</dbReference>
<gene>
    <name evidence="2" type="ORF">ACFOUW_26725</name>
</gene>
<organism evidence="2 3">
    <name type="scientific">Tenggerimyces flavus</name>
    <dbReference type="NCBI Taxonomy" id="1708749"/>
    <lineage>
        <taxon>Bacteria</taxon>
        <taxon>Bacillati</taxon>
        <taxon>Actinomycetota</taxon>
        <taxon>Actinomycetes</taxon>
        <taxon>Propionibacteriales</taxon>
        <taxon>Nocardioidaceae</taxon>
        <taxon>Tenggerimyces</taxon>
    </lineage>
</organism>
<evidence type="ECO:0000313" key="3">
    <source>
        <dbReference type="Proteomes" id="UP001595699"/>
    </source>
</evidence>
<keyword evidence="1" id="KW-0812">Transmembrane</keyword>
<evidence type="ECO:0000256" key="1">
    <source>
        <dbReference type="SAM" id="Phobius"/>
    </source>
</evidence>
<keyword evidence="1" id="KW-0472">Membrane</keyword>
<keyword evidence="1" id="KW-1133">Transmembrane helix</keyword>
<proteinExistence type="predicted"/>
<feature type="transmembrane region" description="Helical" evidence="1">
    <location>
        <begin position="88"/>
        <end position="110"/>
    </location>
</feature>
<evidence type="ECO:0000313" key="2">
    <source>
        <dbReference type="EMBL" id="MFC3764459.1"/>
    </source>
</evidence>
<feature type="transmembrane region" description="Helical" evidence="1">
    <location>
        <begin position="116"/>
        <end position="139"/>
    </location>
</feature>
<sequence>MEAGVMAHEEKRAWIMVVVSTVGFAFYVVTVLSRADGRSLTDVTYVWPLVWTIVGAIIAAIVLEIIVSMAAGRDGTKKDQRDREITRFGDAIGQSFVVIGGVAALLMAMLELDYFWIANAVYVCFVLSAVLGSVARIFAYRRGFQPW</sequence>
<dbReference type="RefSeq" id="WP_239554234.1">
    <property type="nucleotide sequence ID" value="NZ_JAFBCM010000001.1"/>
</dbReference>
<feature type="transmembrane region" description="Helical" evidence="1">
    <location>
        <begin position="12"/>
        <end position="33"/>
    </location>
</feature>
<comment type="caution">
    <text evidence="2">The sequence shown here is derived from an EMBL/GenBank/DDBJ whole genome shotgun (WGS) entry which is preliminary data.</text>
</comment>
<reference evidence="3" key="1">
    <citation type="journal article" date="2019" name="Int. J. Syst. Evol. Microbiol.">
        <title>The Global Catalogue of Microorganisms (GCM) 10K type strain sequencing project: providing services to taxonomists for standard genome sequencing and annotation.</title>
        <authorList>
            <consortium name="The Broad Institute Genomics Platform"/>
            <consortium name="The Broad Institute Genome Sequencing Center for Infectious Disease"/>
            <person name="Wu L."/>
            <person name="Ma J."/>
        </authorList>
    </citation>
    <scope>NUCLEOTIDE SEQUENCE [LARGE SCALE GENOMIC DNA]</scope>
    <source>
        <strain evidence="3">CGMCC 4.7241</strain>
    </source>
</reference>